<keyword evidence="9" id="KW-0620">Polyamine biosynthesis</keyword>
<dbReference type="EMBL" id="MLAK01000876">
    <property type="protein sequence ID" value="OHT02217.1"/>
    <property type="molecule type" value="Genomic_DNA"/>
</dbReference>
<dbReference type="NCBIfam" id="TIGR00535">
    <property type="entry name" value="SAM_DCase"/>
    <property type="match status" value="1"/>
</dbReference>
<feature type="compositionally biased region" description="Acidic residues" evidence="14">
    <location>
        <begin position="9"/>
        <end position="22"/>
    </location>
</feature>
<proteinExistence type="inferred from homology"/>
<dbReference type="InterPro" id="IPR001985">
    <property type="entry name" value="S-AdoMet_decarboxylase_euk"/>
</dbReference>
<evidence type="ECO:0000256" key="2">
    <source>
        <dbReference type="ARBA" id="ARBA00004911"/>
    </source>
</evidence>
<comment type="pathway">
    <text evidence="2">Amine and polyamine biosynthesis; S-adenosylmethioninamine biosynthesis; S-adenosylmethioninamine from S-adenosyl-L-methionine: step 1/1.</text>
</comment>
<dbReference type="Proteomes" id="UP000179807">
    <property type="component" value="Unassembled WGS sequence"/>
</dbReference>
<organism evidence="15 16">
    <name type="scientific">Tritrichomonas foetus</name>
    <dbReference type="NCBI Taxonomy" id="1144522"/>
    <lineage>
        <taxon>Eukaryota</taxon>
        <taxon>Metamonada</taxon>
        <taxon>Parabasalia</taxon>
        <taxon>Tritrichomonadida</taxon>
        <taxon>Tritrichomonadidae</taxon>
        <taxon>Tritrichomonas</taxon>
    </lineage>
</organism>
<dbReference type="GO" id="GO:0005829">
    <property type="term" value="C:cytosol"/>
    <property type="evidence" value="ECO:0007669"/>
    <property type="project" value="TreeGrafter"/>
</dbReference>
<keyword evidence="6" id="KW-0210">Decarboxylase</keyword>
<evidence type="ECO:0000256" key="4">
    <source>
        <dbReference type="ARBA" id="ARBA00012357"/>
    </source>
</evidence>
<evidence type="ECO:0000256" key="6">
    <source>
        <dbReference type="ARBA" id="ARBA00022793"/>
    </source>
</evidence>
<keyword evidence="12" id="KW-0704">Schiff base</keyword>
<name>A0A1J4JSX7_9EUKA</name>
<evidence type="ECO:0000256" key="10">
    <source>
        <dbReference type="ARBA" id="ARBA00023145"/>
    </source>
</evidence>
<evidence type="ECO:0000256" key="5">
    <source>
        <dbReference type="ARBA" id="ARBA00022691"/>
    </source>
</evidence>
<dbReference type="InterPro" id="IPR048283">
    <property type="entry name" value="AdoMetDC-like"/>
</dbReference>
<keyword evidence="16" id="KW-1185">Reference proteome</keyword>
<dbReference type="InterPro" id="IPR018166">
    <property type="entry name" value="S-AdoMet_deCO2ase_CS"/>
</dbReference>
<dbReference type="Pfam" id="PF01536">
    <property type="entry name" value="SAM_decarbox"/>
    <property type="match status" value="1"/>
</dbReference>
<comment type="caution">
    <text evidence="15">The sequence shown here is derived from an EMBL/GenBank/DDBJ whole genome shotgun (WGS) entry which is preliminary data.</text>
</comment>
<feature type="region of interest" description="Disordered" evidence="14">
    <location>
        <begin position="1"/>
        <end position="22"/>
    </location>
</feature>
<evidence type="ECO:0000256" key="14">
    <source>
        <dbReference type="SAM" id="MobiDB-lite"/>
    </source>
</evidence>
<dbReference type="VEuPathDB" id="TrichDB:TRFO_30723"/>
<dbReference type="RefSeq" id="XP_068355353.1">
    <property type="nucleotide sequence ID" value="XM_068507514.1"/>
</dbReference>
<dbReference type="GO" id="GO:0004014">
    <property type="term" value="F:adenosylmethionine decarboxylase activity"/>
    <property type="evidence" value="ECO:0007669"/>
    <property type="project" value="UniProtKB-EC"/>
</dbReference>
<dbReference type="GO" id="GO:0006597">
    <property type="term" value="P:spermine biosynthetic process"/>
    <property type="evidence" value="ECO:0007669"/>
    <property type="project" value="InterPro"/>
</dbReference>
<dbReference type="PANTHER" id="PTHR11570">
    <property type="entry name" value="S-ADENOSYLMETHIONINE DECARBOXYLASE"/>
    <property type="match status" value="1"/>
</dbReference>
<evidence type="ECO:0000256" key="11">
    <source>
        <dbReference type="ARBA" id="ARBA00023239"/>
    </source>
</evidence>
<dbReference type="InterPro" id="IPR016067">
    <property type="entry name" value="S-AdoMet_deCO2ase_core"/>
</dbReference>
<dbReference type="UniPathway" id="UPA00331">
    <property type="reaction ID" value="UER00451"/>
</dbReference>
<keyword evidence="5" id="KW-0949">S-adenosyl-L-methionine</keyword>
<sequence>MSNSRSEFPEEYNNESQYEDGFEGPEKNLQIIFTKSTQSQLNTKSNKTLLNIQQEEWEKMLDKAKCKILSSISNSKCTSYILSESSLFVFEDKIILKTCGTTPLLLAIDDALSIGKSIGFIPAVVLYWRKNFCHPENQHFPHKSFSTEVEFLDAHFGSENSSTVRCGPIDHDHWFFYYADMIKDKSNFKGIDTTFELKMHEIHPESSQYFYNNFNNNNNELVDIVRSMIPDSKIDDFFFDPCGYSMNGLIGETDQYETLHITPENKCSYVSFESTEETFVSGREWAYRILELFRPASFTAVEISSSPRMLSALKIDGYVLTCPCSMHLLDGLYITFWSYTLAECDNHPLAKVSEIRIRALIRNYFVEELQHKFLRSSENENNNFFLVNVHNKIQEILA</sequence>
<dbReference type="SUPFAM" id="SSF56276">
    <property type="entry name" value="S-adenosylmethionine decarboxylase"/>
    <property type="match status" value="1"/>
</dbReference>
<dbReference type="PROSITE" id="PS01336">
    <property type="entry name" value="ADOMETDC"/>
    <property type="match status" value="1"/>
</dbReference>
<evidence type="ECO:0000256" key="3">
    <source>
        <dbReference type="ARBA" id="ARBA00008466"/>
    </source>
</evidence>
<keyword evidence="7" id="KW-0068">Autocatalytic cleavage</keyword>
<dbReference type="GeneID" id="94842218"/>
<gene>
    <name evidence="15" type="primary">amd1</name>
    <name evidence="15" type="ORF">TRFO_30723</name>
</gene>
<keyword evidence="11" id="KW-0456">Lyase</keyword>
<evidence type="ECO:0000256" key="9">
    <source>
        <dbReference type="ARBA" id="ARBA00023115"/>
    </source>
</evidence>
<dbReference type="GO" id="GO:0008295">
    <property type="term" value="P:spermidine biosynthetic process"/>
    <property type="evidence" value="ECO:0007669"/>
    <property type="project" value="UniProtKB-KW"/>
</dbReference>
<evidence type="ECO:0000256" key="12">
    <source>
        <dbReference type="ARBA" id="ARBA00023270"/>
    </source>
</evidence>
<dbReference type="EC" id="4.1.1.50" evidence="4"/>
<evidence type="ECO:0000256" key="7">
    <source>
        <dbReference type="ARBA" id="ARBA00022813"/>
    </source>
</evidence>
<evidence type="ECO:0000313" key="15">
    <source>
        <dbReference type="EMBL" id="OHT02217.1"/>
    </source>
</evidence>
<keyword evidence="10" id="KW-0865">Zymogen</keyword>
<evidence type="ECO:0000313" key="16">
    <source>
        <dbReference type="Proteomes" id="UP000179807"/>
    </source>
</evidence>
<keyword evidence="13" id="KW-0670">Pyruvate</keyword>
<evidence type="ECO:0000256" key="8">
    <source>
        <dbReference type="ARBA" id="ARBA00023066"/>
    </source>
</evidence>
<dbReference type="OrthoDB" id="1068353at2759"/>
<protein>
    <recommendedName>
        <fullName evidence="4">adenosylmethionine decarboxylase</fullName>
        <ecNumber evidence="4">4.1.1.50</ecNumber>
    </recommendedName>
</protein>
<dbReference type="Gene3D" id="3.60.90.10">
    <property type="entry name" value="S-adenosylmethionine decarboxylase"/>
    <property type="match status" value="1"/>
</dbReference>
<reference evidence="15" key="1">
    <citation type="submission" date="2016-10" db="EMBL/GenBank/DDBJ databases">
        <authorList>
            <person name="Benchimol M."/>
            <person name="Almeida L.G."/>
            <person name="Vasconcelos A.T."/>
            <person name="Perreira-Neves A."/>
            <person name="Rosa I.A."/>
            <person name="Tasca T."/>
            <person name="Bogo M.R."/>
            <person name="de Souza W."/>
        </authorList>
    </citation>
    <scope>NUCLEOTIDE SEQUENCE [LARGE SCALE GENOMIC DNA]</scope>
    <source>
        <strain evidence="15">K</strain>
    </source>
</reference>
<comment type="cofactor">
    <cofactor evidence="1">
        <name>pyruvate</name>
        <dbReference type="ChEBI" id="CHEBI:15361"/>
    </cofactor>
</comment>
<dbReference type="PANTHER" id="PTHR11570:SF0">
    <property type="entry name" value="S-ADENOSYLMETHIONINE DECARBOXYLASE PROENZYME"/>
    <property type="match status" value="1"/>
</dbReference>
<keyword evidence="8" id="KW-0745">Spermidine biosynthesis</keyword>
<accession>A0A1J4JSX7</accession>
<dbReference type="AlphaFoldDB" id="A0A1J4JSX7"/>
<comment type="similarity">
    <text evidence="3">Belongs to the eukaryotic AdoMetDC family.</text>
</comment>
<evidence type="ECO:0000256" key="13">
    <source>
        <dbReference type="ARBA" id="ARBA00023317"/>
    </source>
</evidence>
<evidence type="ECO:0000256" key="1">
    <source>
        <dbReference type="ARBA" id="ARBA00001928"/>
    </source>
</evidence>